<dbReference type="CDD" id="cd00761">
    <property type="entry name" value="Glyco_tranf_GTA_type"/>
    <property type="match status" value="1"/>
</dbReference>
<dbReference type="PANTHER" id="PTHR22916">
    <property type="entry name" value="GLYCOSYLTRANSFERASE"/>
    <property type="match status" value="1"/>
</dbReference>
<organism evidence="5 6">
    <name type="scientific">Geobacillus thermodenitrificans</name>
    <dbReference type="NCBI Taxonomy" id="33940"/>
    <lineage>
        <taxon>Bacteria</taxon>
        <taxon>Bacillati</taxon>
        <taxon>Bacillota</taxon>
        <taxon>Bacilli</taxon>
        <taxon>Bacillales</taxon>
        <taxon>Anoxybacillaceae</taxon>
        <taxon>Geobacillus</taxon>
    </lineage>
</organism>
<reference evidence="5 6" key="1">
    <citation type="submission" date="2023-08" db="EMBL/GenBank/DDBJ databases">
        <title>Complete genome sequence of Geobacillus thermodenitrificans K1041, a genetically tractable strain representative of the genus Geobacillus.</title>
        <authorList>
            <person name="Kani S."/>
            <person name="Suzuki H."/>
        </authorList>
    </citation>
    <scope>NUCLEOTIDE SEQUENCE [LARGE SCALE GENOMIC DNA]</scope>
    <source>
        <strain evidence="5 6">K1041</strain>
    </source>
</reference>
<dbReference type="EC" id="2.4.-.-" evidence="5"/>
<dbReference type="InterPro" id="IPR029044">
    <property type="entry name" value="Nucleotide-diphossugar_trans"/>
</dbReference>
<feature type="domain" description="Glycosyltransferase 2-like" evidence="4">
    <location>
        <begin position="6"/>
        <end position="143"/>
    </location>
</feature>
<keyword evidence="6" id="KW-1185">Reference proteome</keyword>
<name>A0ABY9QBZ5_GEOTD</name>
<dbReference type="GO" id="GO:0016757">
    <property type="term" value="F:glycosyltransferase activity"/>
    <property type="evidence" value="ECO:0007669"/>
    <property type="project" value="UniProtKB-KW"/>
</dbReference>
<comment type="similarity">
    <text evidence="1">Belongs to the glycosyltransferase 2 family.</text>
</comment>
<dbReference type="Pfam" id="PF00535">
    <property type="entry name" value="Glycos_transf_2"/>
    <property type="match status" value="1"/>
</dbReference>
<accession>A0ABY9QBZ5</accession>
<evidence type="ECO:0000256" key="3">
    <source>
        <dbReference type="ARBA" id="ARBA00022679"/>
    </source>
</evidence>
<keyword evidence="3 5" id="KW-0808">Transferase</keyword>
<evidence type="ECO:0000256" key="1">
    <source>
        <dbReference type="ARBA" id="ARBA00006739"/>
    </source>
</evidence>
<protein>
    <submittedName>
        <fullName evidence="5">Glycosyltransferase family 2 protein</fullName>
        <ecNumber evidence="5">2.4.-.-</ecNumber>
    </submittedName>
</protein>
<proteinExistence type="inferred from homology"/>
<dbReference type="EMBL" id="CP133461">
    <property type="protein sequence ID" value="WMV75975.1"/>
    <property type="molecule type" value="Genomic_DNA"/>
</dbReference>
<dbReference type="Proteomes" id="UP001297580">
    <property type="component" value="Chromosome"/>
</dbReference>
<dbReference type="InterPro" id="IPR001173">
    <property type="entry name" value="Glyco_trans_2-like"/>
</dbReference>
<keyword evidence="2 5" id="KW-0328">Glycosyltransferase</keyword>
<evidence type="ECO:0000313" key="5">
    <source>
        <dbReference type="EMBL" id="WMV75975.1"/>
    </source>
</evidence>
<dbReference type="SUPFAM" id="SSF53448">
    <property type="entry name" value="Nucleotide-diphospho-sugar transferases"/>
    <property type="match status" value="1"/>
</dbReference>
<sequence>MSSKVSIIIPVYNIASYLEECLYSVQNQSYRDLEVIMINDGSTDGSEQILERFQKNDPRFRLFNQENRGLGYTRNRGISLSNGQYVFFLDGDDRLPKDAIQHLLSAIETHDADYAVGKVLRFHSERKYVPIRHLEFNLYTQKQVTTIEQNPELLQDSIACNKLWKKEFLIQNDLSFIEGKYYEDLFFTMRAAVLAKTVAVTNKVVYYWRVRTEEHNRSITQEQMKLENTLHRLSALKQNRQWLIDNRVSAKVVEQNDLKCLIDVLRLHAVKFALVDQTERKEWQENVLSFLQEIPRETAQQLAPKEKMLYDLILNYRFDDLEKISEVYMNIETSPVVEQEGHRFFVRVQDRTYDITADIKPIMTVEDFQKQDDDVILSGELVIPKASQKVNGYVYVARRGEGEKIDLGTIECKPKPGQDIYPCERQTFRLVCPIREISRLKTENVYDFYYRIDGDERVHRPSRVRLKSTAKHHFRVKAGLKIALFYRTDYGNLSLKFSSDIGIKRTIKKLVSFFKF</sequence>
<dbReference type="PANTHER" id="PTHR22916:SF51">
    <property type="entry name" value="GLYCOSYLTRANSFERASE EPSH-RELATED"/>
    <property type="match status" value="1"/>
</dbReference>
<evidence type="ECO:0000256" key="2">
    <source>
        <dbReference type="ARBA" id="ARBA00022676"/>
    </source>
</evidence>
<evidence type="ECO:0000313" key="6">
    <source>
        <dbReference type="Proteomes" id="UP001297580"/>
    </source>
</evidence>
<evidence type="ECO:0000259" key="4">
    <source>
        <dbReference type="Pfam" id="PF00535"/>
    </source>
</evidence>
<dbReference type="Gene3D" id="3.90.550.10">
    <property type="entry name" value="Spore Coat Polysaccharide Biosynthesis Protein SpsA, Chain A"/>
    <property type="match status" value="1"/>
</dbReference>
<gene>
    <name evidence="5" type="ORF">HSX42_17435</name>
</gene>
<dbReference type="RefSeq" id="WP_008880369.1">
    <property type="nucleotide sequence ID" value="NZ_CP133461.1"/>
</dbReference>